<accession>A0A3E0GV63</accession>
<feature type="chain" id="PRO_5017827248" evidence="3">
    <location>
        <begin position="24"/>
        <end position="887"/>
    </location>
</feature>
<dbReference type="Pfam" id="PF01476">
    <property type="entry name" value="LysM"/>
    <property type="match status" value="1"/>
</dbReference>
<keyword evidence="2" id="KW-0812">Transmembrane</keyword>
<evidence type="ECO:0000256" key="2">
    <source>
        <dbReference type="SAM" id="Phobius"/>
    </source>
</evidence>
<comment type="caution">
    <text evidence="5">The sequence shown here is derived from an EMBL/GenBank/DDBJ whole genome shotgun (WGS) entry which is preliminary data.</text>
</comment>
<evidence type="ECO:0000313" key="6">
    <source>
        <dbReference type="Proteomes" id="UP000256269"/>
    </source>
</evidence>
<dbReference type="GO" id="GO:0006355">
    <property type="term" value="P:regulation of DNA-templated transcription"/>
    <property type="evidence" value="ECO:0007669"/>
    <property type="project" value="InterPro"/>
</dbReference>
<keyword evidence="6" id="KW-1185">Reference proteome</keyword>
<feature type="compositionally biased region" description="Low complexity" evidence="1">
    <location>
        <begin position="323"/>
        <end position="332"/>
    </location>
</feature>
<dbReference type="GO" id="GO:0003677">
    <property type="term" value="F:DNA binding"/>
    <property type="evidence" value="ECO:0007669"/>
    <property type="project" value="UniProtKB-KW"/>
</dbReference>
<keyword evidence="5" id="KW-0238">DNA-binding</keyword>
<protein>
    <submittedName>
        <fullName evidence="5">DNA-binding SARP family transcriptional activator</fullName>
    </submittedName>
</protein>
<feature type="transmembrane region" description="Helical" evidence="2">
    <location>
        <begin position="111"/>
        <end position="131"/>
    </location>
</feature>
<keyword evidence="2" id="KW-1133">Transmembrane helix</keyword>
<dbReference type="InterPro" id="IPR011990">
    <property type="entry name" value="TPR-like_helical_dom_sf"/>
</dbReference>
<evidence type="ECO:0000259" key="4">
    <source>
        <dbReference type="SMART" id="SM01043"/>
    </source>
</evidence>
<dbReference type="SUPFAM" id="SSF48452">
    <property type="entry name" value="TPR-like"/>
    <property type="match status" value="1"/>
</dbReference>
<proteinExistence type="predicted"/>
<sequence>MPNLRRSLGSVGALAAFAIGVPACNVVTGGTPDQLVPRTVPDLSVPGALHRVGEDLRWAYLDGTLIPWLAHTVVWCGWAIGIILILLDVVRLLRVGGIVAARHLAGRSPHSWITGLVASALLMFSASNAAATPAGTTIVATADHQPEPKAPRPDPYHVPDELRPDCPRHQVVLGDTYWSLAEHHLGDGRRYPEIDALNHDRIPNPHHLLPGMVVLLAPDATNLPQPIPGGAPQVVVEAGETASSIALREYGDPNAWHRLWDLNRNRPQPDGRAWRTPDLLLPGWRLQTAEPPPAPPPPAVPPPPQPVAPPSTPTTAVTPPPTTTAAPSTAAVAGPTPGTAVSLPTDAFVSIGLAALVTAAVFSLRLRHRRHRPTTAGSHDPTLAPVVRALRVEYDRATLPRADDGGLDYTDNTAVPYEVAGREHAVHVAEGLLPAGKIALGAREGQLAALDLAAAGGLGLNGPGATAAARALLVTLHAQQQAQIVIPAADVPLLFDTADLRDTPAVQIASDAPAALDMAAEFASTDRPVVLVMAAPEGRAQLQLEKVIGDHPHTIVAILLGPWPAGVTLTVAADGAARGAQWSGTRLFHLPATDAADLLTLFRHVHSTEQPDVDKPELAAVSESAWPPTAGDEIDRARPLHLQVLGRLHLRWTGAANQDLIEALAPRQREILTYLALHPAGCRREGLTAALWPDAPLDRPHNAFHATLSQLRGALRKTTAGAISEITVNTDGHYGLNPALISVDLWQLQDALRNVRVALTPDDLLAGLERVLDLYTGRLADGFAAGWIEPYREAIHRDALGAISQLISHVGQRDPAQAVLLLERARDLDPYNEAIYRDLMRLHARLGHRDAIRRTLVLLTTALAEIDARPAGGTIQLAQALAAQRGA</sequence>
<name>A0A3E0GV63_9PSEU</name>
<organism evidence="5 6">
    <name type="scientific">Kutzneria buriramensis</name>
    <dbReference type="NCBI Taxonomy" id="1045776"/>
    <lineage>
        <taxon>Bacteria</taxon>
        <taxon>Bacillati</taxon>
        <taxon>Actinomycetota</taxon>
        <taxon>Actinomycetes</taxon>
        <taxon>Pseudonocardiales</taxon>
        <taxon>Pseudonocardiaceae</taxon>
        <taxon>Kutzneria</taxon>
    </lineage>
</organism>
<dbReference type="InterPro" id="IPR018392">
    <property type="entry name" value="LysM"/>
</dbReference>
<feature type="compositionally biased region" description="Pro residues" evidence="1">
    <location>
        <begin position="290"/>
        <end position="322"/>
    </location>
</feature>
<dbReference type="SUPFAM" id="SSF46894">
    <property type="entry name" value="C-terminal effector domain of the bipartite response regulators"/>
    <property type="match status" value="1"/>
</dbReference>
<gene>
    <name evidence="5" type="ORF">BCF44_12686</name>
</gene>
<dbReference type="EMBL" id="QUNO01000026">
    <property type="protein sequence ID" value="REH28644.1"/>
    <property type="molecule type" value="Genomic_DNA"/>
</dbReference>
<dbReference type="InterPro" id="IPR051677">
    <property type="entry name" value="AfsR-DnrI-RedD_regulator"/>
</dbReference>
<feature type="domain" description="Bacterial transcriptional activator" evidence="4">
    <location>
        <begin position="743"/>
        <end position="882"/>
    </location>
</feature>
<dbReference type="AlphaFoldDB" id="A0A3E0GV63"/>
<dbReference type="Proteomes" id="UP000256269">
    <property type="component" value="Unassembled WGS sequence"/>
</dbReference>
<dbReference type="Gene3D" id="1.25.40.10">
    <property type="entry name" value="Tetratricopeptide repeat domain"/>
    <property type="match status" value="1"/>
</dbReference>
<feature type="region of interest" description="Disordered" evidence="1">
    <location>
        <begin position="285"/>
        <end position="332"/>
    </location>
</feature>
<dbReference type="Gene3D" id="3.10.350.10">
    <property type="entry name" value="LysM domain"/>
    <property type="match status" value="2"/>
</dbReference>
<dbReference type="SMART" id="SM01043">
    <property type="entry name" value="BTAD"/>
    <property type="match status" value="1"/>
</dbReference>
<reference evidence="5 6" key="1">
    <citation type="submission" date="2018-08" db="EMBL/GenBank/DDBJ databases">
        <title>Genomic Encyclopedia of Archaeal and Bacterial Type Strains, Phase II (KMG-II): from individual species to whole genera.</title>
        <authorList>
            <person name="Goeker M."/>
        </authorList>
    </citation>
    <scope>NUCLEOTIDE SEQUENCE [LARGE SCALE GENOMIC DNA]</scope>
    <source>
        <strain evidence="5 6">DSM 45791</strain>
    </source>
</reference>
<feature type="signal peptide" evidence="3">
    <location>
        <begin position="1"/>
        <end position="23"/>
    </location>
</feature>
<dbReference type="InterPro" id="IPR016032">
    <property type="entry name" value="Sig_transdc_resp-reg_C-effctor"/>
</dbReference>
<dbReference type="RefSeq" id="WP_116181424.1">
    <property type="nucleotide sequence ID" value="NZ_CP144375.1"/>
</dbReference>
<dbReference type="Pfam" id="PF03704">
    <property type="entry name" value="BTAD"/>
    <property type="match status" value="1"/>
</dbReference>
<dbReference type="InterPro" id="IPR036388">
    <property type="entry name" value="WH-like_DNA-bd_sf"/>
</dbReference>
<keyword evidence="3" id="KW-0732">Signal</keyword>
<dbReference type="InterPro" id="IPR005158">
    <property type="entry name" value="BTAD"/>
</dbReference>
<keyword evidence="2" id="KW-0472">Membrane</keyword>
<dbReference type="InterPro" id="IPR036779">
    <property type="entry name" value="LysM_dom_sf"/>
</dbReference>
<feature type="transmembrane region" description="Helical" evidence="2">
    <location>
        <begin position="68"/>
        <end position="90"/>
    </location>
</feature>
<dbReference type="OrthoDB" id="8444614at2"/>
<evidence type="ECO:0000256" key="3">
    <source>
        <dbReference type="SAM" id="SignalP"/>
    </source>
</evidence>
<evidence type="ECO:0000313" key="5">
    <source>
        <dbReference type="EMBL" id="REH28644.1"/>
    </source>
</evidence>
<dbReference type="Gene3D" id="1.10.10.10">
    <property type="entry name" value="Winged helix-like DNA-binding domain superfamily/Winged helix DNA-binding domain"/>
    <property type="match status" value="1"/>
</dbReference>
<dbReference type="PANTHER" id="PTHR35807">
    <property type="entry name" value="TRANSCRIPTIONAL REGULATOR REDD-RELATED"/>
    <property type="match status" value="1"/>
</dbReference>
<evidence type="ECO:0000256" key="1">
    <source>
        <dbReference type="SAM" id="MobiDB-lite"/>
    </source>
</evidence>